<dbReference type="Pfam" id="PF04434">
    <property type="entry name" value="SWIM"/>
    <property type="match status" value="1"/>
</dbReference>
<name>A0ABW7KTP8_9NOCA</name>
<dbReference type="InterPro" id="IPR007527">
    <property type="entry name" value="Znf_SWIM"/>
</dbReference>
<dbReference type="EMBL" id="JBIMSN010000022">
    <property type="protein sequence ID" value="MFH5227967.1"/>
    <property type="molecule type" value="Genomic_DNA"/>
</dbReference>
<organism evidence="4 5">
    <name type="scientific">Antrihabitans spumae</name>
    <dbReference type="NCBI Taxonomy" id="3373370"/>
    <lineage>
        <taxon>Bacteria</taxon>
        <taxon>Bacillati</taxon>
        <taxon>Actinomycetota</taxon>
        <taxon>Actinomycetes</taxon>
        <taxon>Mycobacteriales</taxon>
        <taxon>Nocardiaceae</taxon>
        <taxon>Antrihabitans</taxon>
    </lineage>
</organism>
<evidence type="ECO:0000313" key="6">
    <source>
        <dbReference type="Proteomes" id="UP001609219"/>
    </source>
</evidence>
<evidence type="ECO:0000256" key="1">
    <source>
        <dbReference type="PROSITE-ProRule" id="PRU00325"/>
    </source>
</evidence>
<feature type="domain" description="SWIM-type" evidence="2">
    <location>
        <begin position="55"/>
        <end position="88"/>
    </location>
</feature>
<dbReference type="PROSITE" id="PS50966">
    <property type="entry name" value="ZF_SWIM"/>
    <property type="match status" value="1"/>
</dbReference>
<dbReference type="EMBL" id="JBIMSP010000051">
    <property type="protein sequence ID" value="MFH5244778.1"/>
    <property type="molecule type" value="Genomic_DNA"/>
</dbReference>
<reference evidence="5 6" key="1">
    <citation type="submission" date="2024-10" db="EMBL/GenBank/DDBJ databases">
        <authorList>
            <person name="Riesco R."/>
        </authorList>
    </citation>
    <scope>NUCLEOTIDE SEQUENCE [LARGE SCALE GENOMIC DNA]</scope>
    <source>
        <strain evidence="4 5">NCIMB 15448</strain>
        <strain evidence="3 6">NCIMB 15450</strain>
    </source>
</reference>
<evidence type="ECO:0000313" key="5">
    <source>
        <dbReference type="Proteomes" id="UP001609176"/>
    </source>
</evidence>
<gene>
    <name evidence="4" type="ORF">ACHIPV_23310</name>
    <name evidence="3" type="ORF">ACHIRB_05095</name>
</gene>
<dbReference type="RefSeq" id="WP_395125870.1">
    <property type="nucleotide sequence ID" value="NZ_JBIMSN010000022.1"/>
</dbReference>
<sequence>MTSPPQRWTKEQITALVPDPKAVALARRLGPSLSKTGHHANALWGLCQGSGLKPYQTIVDLSGPAFECSCPSRKFPCKHALSLLISWSEDAVPEADSIADFAEVWIESRAEREGVKAQAPASPKTANPATAELRVKQVTIGLEELDTWIADQVRTGLAQTDRSYTAFEAAAARMVDSKAPGIASTLRRLPYALATRKDWPQRLLGEYAQLHLLVQAHRHLGELSDPLQATVRSHIGYPVAADSVLAERPVRGRWMVLGIKVTEENSLFSRKVWLRERESNSWAVLLDFSHGTPNFPTDLPPLGSLIDADLHYYPGAASLRAKLGERHSKPEPFTTLPATGIEEALDDYAAAIGRDPWLRSWPVCLKDVIPTFSGDEWHVIDHTGRAIAISTPLDEPPPWTLLGFSGGYPVTIIGEWTNDGIRVISAFSGGRVVVM</sequence>
<dbReference type="Proteomes" id="UP001609219">
    <property type="component" value="Unassembled WGS sequence"/>
</dbReference>
<keyword evidence="1" id="KW-0479">Metal-binding</keyword>
<keyword evidence="1" id="KW-0862">Zinc</keyword>
<evidence type="ECO:0000313" key="3">
    <source>
        <dbReference type="EMBL" id="MFH5227967.1"/>
    </source>
</evidence>
<comment type="caution">
    <text evidence="4">The sequence shown here is derived from an EMBL/GenBank/DDBJ whole genome shotgun (WGS) entry which is preliminary data.</text>
</comment>
<evidence type="ECO:0000259" key="2">
    <source>
        <dbReference type="PROSITE" id="PS50966"/>
    </source>
</evidence>
<protein>
    <submittedName>
        <fullName evidence="4">SWIM zinc finger family protein</fullName>
    </submittedName>
</protein>
<keyword evidence="6" id="KW-1185">Reference proteome</keyword>
<evidence type="ECO:0000313" key="4">
    <source>
        <dbReference type="EMBL" id="MFH5244778.1"/>
    </source>
</evidence>
<keyword evidence="1" id="KW-0863">Zinc-finger</keyword>
<accession>A0ABW7KTP8</accession>
<proteinExistence type="predicted"/>
<dbReference type="Proteomes" id="UP001609176">
    <property type="component" value="Unassembled WGS sequence"/>
</dbReference>